<organism evidence="3 4">
    <name type="scientific">Algoriphagus marincola HL-49</name>
    <dbReference type="NCBI Taxonomy" id="1305737"/>
    <lineage>
        <taxon>Bacteria</taxon>
        <taxon>Pseudomonadati</taxon>
        <taxon>Bacteroidota</taxon>
        <taxon>Cytophagia</taxon>
        <taxon>Cytophagales</taxon>
        <taxon>Cyclobacteriaceae</taxon>
        <taxon>Algoriphagus</taxon>
    </lineage>
</organism>
<reference evidence="3 4" key="1">
    <citation type="submission" date="2015-09" db="EMBL/GenBank/DDBJ databases">
        <title>Identification and resolution of microdiversity through metagenomic sequencing of parallel consortia.</title>
        <authorList>
            <person name="Nelson W.C."/>
            <person name="Romine M.F."/>
            <person name="Lindemann S.R."/>
        </authorList>
    </citation>
    <scope>NUCLEOTIDE SEQUENCE [LARGE SCALE GENOMIC DNA]</scope>
    <source>
        <strain evidence="3">HL-49</strain>
    </source>
</reference>
<proteinExistence type="inferred from homology"/>
<gene>
    <name evidence="3" type="ORF">HLUCCX10_10135</name>
</gene>
<dbReference type="PANTHER" id="PTHR16301">
    <property type="entry name" value="IMPACT-RELATED"/>
    <property type="match status" value="1"/>
</dbReference>
<protein>
    <submittedName>
        <fullName evidence="3">YigZ family uncharacterized protein</fullName>
    </submittedName>
</protein>
<dbReference type="SUPFAM" id="SSF54211">
    <property type="entry name" value="Ribosomal protein S5 domain 2-like"/>
    <property type="match status" value="1"/>
</dbReference>
<name>A0A0P8AGZ7_9BACT</name>
<dbReference type="PATRIC" id="fig|1305737.6.peg.2632"/>
<evidence type="ECO:0000256" key="1">
    <source>
        <dbReference type="ARBA" id="ARBA00007665"/>
    </source>
</evidence>
<comment type="similarity">
    <text evidence="1">Belongs to the IMPACT family.</text>
</comment>
<sequence length="208" mass="23887">MESRDDIDRFFTLSRESTSLFKDRNSKFHAHAFPVKSEEEVKEKLAGLRKQYYDARHHCYAYSLGKDGDVFRANDDGEPNHSAGDPILGQIRSFELTNVLIVVVRYFGGTKLGVGGLIQAYRTAAKMAIEENEIVEDFERCFLKLHFSYPVMNDVMKLIKNEDLEIQSQEMELDCKMDLSFRSSLKGQVIDQLETIDGLEYKLIEKGI</sequence>
<dbReference type="Gene3D" id="3.30.230.30">
    <property type="entry name" value="Impact, N-terminal domain"/>
    <property type="match status" value="1"/>
</dbReference>
<dbReference type="EMBL" id="LJXT01000059">
    <property type="protein sequence ID" value="KPQ14766.1"/>
    <property type="molecule type" value="Genomic_DNA"/>
</dbReference>
<dbReference type="InterPro" id="IPR020568">
    <property type="entry name" value="Ribosomal_Su5_D2-typ_SF"/>
</dbReference>
<dbReference type="Proteomes" id="UP000050421">
    <property type="component" value="Unassembled WGS sequence"/>
</dbReference>
<dbReference type="AlphaFoldDB" id="A0A0P8AGZ7"/>
<feature type="domain" description="Impact N-terminal" evidence="2">
    <location>
        <begin position="24"/>
        <end position="129"/>
    </location>
</feature>
<dbReference type="STRING" id="1305737.GCA_000526355_03708"/>
<dbReference type="eggNOG" id="COG1739">
    <property type="taxonomic scope" value="Bacteria"/>
</dbReference>
<dbReference type="InterPro" id="IPR023582">
    <property type="entry name" value="Impact"/>
</dbReference>
<dbReference type="PANTHER" id="PTHR16301:SF20">
    <property type="entry name" value="IMPACT FAMILY MEMBER YIGZ"/>
    <property type="match status" value="1"/>
</dbReference>
<accession>A0A0P8AGZ7</accession>
<dbReference type="Pfam" id="PF01205">
    <property type="entry name" value="Impact_N"/>
    <property type="match status" value="1"/>
</dbReference>
<dbReference type="InterPro" id="IPR001498">
    <property type="entry name" value="Impact_N"/>
</dbReference>
<dbReference type="InterPro" id="IPR020569">
    <property type="entry name" value="UPF0029_Impact_CS"/>
</dbReference>
<evidence type="ECO:0000313" key="3">
    <source>
        <dbReference type="EMBL" id="KPQ14766.1"/>
    </source>
</evidence>
<dbReference type="GO" id="GO:0006446">
    <property type="term" value="P:regulation of translational initiation"/>
    <property type="evidence" value="ECO:0007669"/>
    <property type="project" value="TreeGrafter"/>
</dbReference>
<dbReference type="GO" id="GO:0005737">
    <property type="term" value="C:cytoplasm"/>
    <property type="evidence" value="ECO:0007669"/>
    <property type="project" value="TreeGrafter"/>
</dbReference>
<dbReference type="PROSITE" id="PS00910">
    <property type="entry name" value="UPF0029"/>
    <property type="match status" value="1"/>
</dbReference>
<evidence type="ECO:0000313" key="4">
    <source>
        <dbReference type="Proteomes" id="UP000050421"/>
    </source>
</evidence>
<dbReference type="InterPro" id="IPR036956">
    <property type="entry name" value="Impact_N_sf"/>
</dbReference>
<comment type="caution">
    <text evidence="3">The sequence shown here is derived from an EMBL/GenBank/DDBJ whole genome shotgun (WGS) entry which is preliminary data.</text>
</comment>
<evidence type="ECO:0000259" key="2">
    <source>
        <dbReference type="Pfam" id="PF01205"/>
    </source>
</evidence>